<evidence type="ECO:0000259" key="6">
    <source>
        <dbReference type="PROSITE" id="PS50162"/>
    </source>
</evidence>
<dbReference type="PROSITE" id="PS50163">
    <property type="entry name" value="RECA_3"/>
    <property type="match status" value="1"/>
</dbReference>
<keyword evidence="5" id="KW-0227">DNA damage</keyword>
<evidence type="ECO:0000313" key="9">
    <source>
        <dbReference type="Proteomes" id="UP000308874"/>
    </source>
</evidence>
<accession>A0A4Y5FEM7</accession>
<dbReference type="GO" id="GO:0003697">
    <property type="term" value="F:single-stranded DNA binding"/>
    <property type="evidence" value="ECO:0007669"/>
    <property type="project" value="InterPro"/>
</dbReference>
<keyword evidence="4 5" id="KW-0233">DNA recombination</keyword>
<dbReference type="Proteomes" id="UP000308874">
    <property type="component" value="Segment"/>
</dbReference>
<protein>
    <submittedName>
        <fullName evidence="8">DNA recombination protein</fullName>
    </submittedName>
</protein>
<comment type="similarity">
    <text evidence="1 5">Belongs to the RecA family.</text>
</comment>
<organism evidence="8 9">
    <name type="scientific">Lactobacillus phage 521B</name>
    <dbReference type="NCBI Taxonomy" id="2510942"/>
    <lineage>
        <taxon>Viruses</taxon>
        <taxon>Duplodnaviria</taxon>
        <taxon>Heunggongvirae</taxon>
        <taxon>Uroviricota</taxon>
        <taxon>Caudoviricetes</taxon>
        <taxon>Herelleviridae</taxon>
        <taxon>Tybeckvirus</taxon>
        <taxon>Tybeckvirus tv521B</taxon>
    </lineage>
</organism>
<proteinExistence type="inferred from homology"/>
<evidence type="ECO:0000256" key="3">
    <source>
        <dbReference type="ARBA" id="ARBA00022840"/>
    </source>
</evidence>
<dbReference type="GO" id="GO:0140664">
    <property type="term" value="F:ATP-dependent DNA damage sensor activity"/>
    <property type="evidence" value="ECO:0007669"/>
    <property type="project" value="InterPro"/>
</dbReference>
<dbReference type="SUPFAM" id="SSF52540">
    <property type="entry name" value="P-loop containing nucleoside triphosphate hydrolases"/>
    <property type="match status" value="1"/>
</dbReference>
<dbReference type="InterPro" id="IPR020587">
    <property type="entry name" value="RecA_monomer-monomer_interface"/>
</dbReference>
<evidence type="ECO:0000256" key="5">
    <source>
        <dbReference type="RuleBase" id="RU004527"/>
    </source>
</evidence>
<evidence type="ECO:0000313" key="8">
    <source>
        <dbReference type="EMBL" id="QBJ03521.1"/>
    </source>
</evidence>
<feature type="domain" description="RecA family profile 2" evidence="7">
    <location>
        <begin position="212"/>
        <end position="271"/>
    </location>
</feature>
<dbReference type="SMART" id="SM00382">
    <property type="entry name" value="AAA"/>
    <property type="match status" value="1"/>
</dbReference>
<keyword evidence="2 5" id="KW-0547">Nucleotide-binding</keyword>
<evidence type="ECO:0000256" key="1">
    <source>
        <dbReference type="ARBA" id="ARBA00009391"/>
    </source>
</evidence>
<evidence type="ECO:0000256" key="4">
    <source>
        <dbReference type="ARBA" id="ARBA00023172"/>
    </source>
</evidence>
<evidence type="ECO:0000256" key="2">
    <source>
        <dbReference type="ARBA" id="ARBA00022741"/>
    </source>
</evidence>
<feature type="domain" description="RecA family profile 1" evidence="6">
    <location>
        <begin position="27"/>
        <end position="195"/>
    </location>
</feature>
<dbReference type="Pfam" id="PF00154">
    <property type="entry name" value="RecA_N"/>
    <property type="match status" value="1"/>
</dbReference>
<dbReference type="InterPro" id="IPR013765">
    <property type="entry name" value="DNA_recomb/repair_RecA"/>
</dbReference>
<dbReference type="EMBL" id="MK504443">
    <property type="protein sequence ID" value="QBJ03521.1"/>
    <property type="molecule type" value="Genomic_DNA"/>
</dbReference>
<dbReference type="GO" id="GO:0006281">
    <property type="term" value="P:DNA repair"/>
    <property type="evidence" value="ECO:0007669"/>
    <property type="project" value="InterPro"/>
</dbReference>
<dbReference type="InterPro" id="IPR003593">
    <property type="entry name" value="AAA+_ATPase"/>
</dbReference>
<dbReference type="PANTHER" id="PTHR45900:SF1">
    <property type="entry name" value="MITOCHONDRIAL DNA REPAIR PROTEIN RECA HOMOLOG-RELATED"/>
    <property type="match status" value="1"/>
</dbReference>
<gene>
    <name evidence="8" type="ORF">B521_0171</name>
</gene>
<dbReference type="PROSITE" id="PS50162">
    <property type="entry name" value="RECA_2"/>
    <property type="match status" value="1"/>
</dbReference>
<keyword evidence="9" id="KW-1185">Reference proteome</keyword>
<dbReference type="PANTHER" id="PTHR45900">
    <property type="entry name" value="RECA"/>
    <property type="match status" value="1"/>
</dbReference>
<dbReference type="InterPro" id="IPR027417">
    <property type="entry name" value="P-loop_NTPase"/>
</dbReference>
<dbReference type="Gene3D" id="3.40.50.300">
    <property type="entry name" value="P-loop containing nucleotide triphosphate hydrolases"/>
    <property type="match status" value="1"/>
</dbReference>
<dbReference type="GO" id="GO:0006310">
    <property type="term" value="P:DNA recombination"/>
    <property type="evidence" value="ECO:0007669"/>
    <property type="project" value="UniProtKB-KW"/>
</dbReference>
<keyword evidence="5" id="KW-0238">DNA-binding</keyword>
<name>A0A4Y5FEM7_9CAUD</name>
<keyword evidence="3 5" id="KW-0067">ATP-binding</keyword>
<dbReference type="InterPro" id="IPR049428">
    <property type="entry name" value="RecA-like_N"/>
</dbReference>
<sequence>MAKSSEEIKVAKDLGFSLVSDSNYAHVDDFIPTFLPQIDKIMGGGIPLQRISEVYSPEGVGKSTFMIELTKACSLLGVKTFYIDGEGTADRVRFEELGVDPSNTFVASPNEGEQMTIEFAAQRLEKVIDSFTGSKEPLVIIMDSIGGIPAKGELDLDADEEGQRGMKAKAVTRMVTKLNAKVKDANVAVIFINQVRDNQNKKGKFDVDTIRPGGRALSFADSLRIELRAGSKYWAGTGTDREYEGHILRVVIDKSKVNRPHQKRETSIFAGAPRNTTTITNEKYQEMDPSFVPELESNPKDPIPFVLDGIDYEYNLFQEGFAQDILSKVHRGYVTMIDPNTGEELYKERENDFLFLLKKNYKGIRKQLFEFVLLANFPENFPPLDNKNVNVTAWPDMKDIQKIYKQVHKDKLLREKEAKEAKSDASSK</sequence>
<dbReference type="GO" id="GO:0005524">
    <property type="term" value="F:ATP binding"/>
    <property type="evidence" value="ECO:0007669"/>
    <property type="project" value="UniProtKB-KW"/>
</dbReference>
<dbReference type="PRINTS" id="PR00142">
    <property type="entry name" value="RECA"/>
</dbReference>
<dbReference type="InterPro" id="IPR020588">
    <property type="entry name" value="RecA_ATP-bd"/>
</dbReference>
<evidence type="ECO:0000259" key="7">
    <source>
        <dbReference type="PROSITE" id="PS50163"/>
    </source>
</evidence>
<reference evidence="8 9" key="1">
    <citation type="submission" date="2019-02" db="EMBL/GenBank/DDBJ databases">
        <title>Isolation of virulent Lactobacillus brevis phages.</title>
        <authorList>
            <person name="Feyereisen M."/>
            <person name="Mahony J."/>
            <person name="O'Sullivan T."/>
            <person name="van Sinderen D."/>
        </authorList>
    </citation>
    <scope>NUCLEOTIDE SEQUENCE [LARGE SCALE GENOMIC DNA]</scope>
</reference>